<dbReference type="InterPro" id="IPR003961">
    <property type="entry name" value="FN3_dom"/>
</dbReference>
<gene>
    <name evidence="15" type="ORF">V9T40_005407</name>
</gene>
<evidence type="ECO:0000256" key="6">
    <source>
        <dbReference type="ARBA" id="ARBA00022801"/>
    </source>
</evidence>
<dbReference type="PROSITE" id="PS00383">
    <property type="entry name" value="TYR_PHOSPHATASE_1"/>
    <property type="match status" value="1"/>
</dbReference>
<protein>
    <recommendedName>
        <fullName evidence="2">protein-tyrosine-phosphatase</fullName>
        <ecNumber evidence="2">3.1.3.48</ecNumber>
    </recommendedName>
</protein>
<dbReference type="SMART" id="SM00194">
    <property type="entry name" value="PTPc"/>
    <property type="match status" value="1"/>
</dbReference>
<comment type="subcellular location">
    <subcellularLocation>
        <location evidence="1">Membrane</location>
        <topology evidence="1">Single-pass type I membrane protein</topology>
    </subcellularLocation>
</comment>
<dbReference type="InterPro" id="IPR000242">
    <property type="entry name" value="PTP_cat"/>
</dbReference>
<sequence length="1225" mass="140012">MLSTVLFGLLVASLTGLIVVTWLWQNSLPEPEKLISNKNAVENVRHTWKPENNDLEVKWDPPRDSTTVDHYTVALHRENVKIQTEETKNTEITFKNLEPCANHKITFNSYDRDQDIVLFKDVLKYKLLDLNSCSQYTADLQASGYQDYSSKPVTVNFGVDVNENARYEVFPQGKVRLKWEAPMIANCVHDFVVSYFDSKGLQMKVSNHTEIEIVDLDYCVPYRVNIIPRTSFKEFIGASEEIIVRTKAFVPGPVRNLYASNDANGHVLLYWLPPKEYSACVHSYLVRMISDSDYVRVYYTPNLYLNVTSWKNCVHYSFEVLSLNANGEPSPPMDIGYFFVPEDRLIDNVNFEEVNNGLSISWKTSAYDKACYELFKVDMCALDHDAPCRTTHATSKTDDNKLNTFIDNVKPCVTYKISISAVQTERQYAFYSEVYRINPKVFQKPLFHEVLEISAHEAFIHWIVNDFDKNRCQLQFVQLECVTLENVLVSSVINMTQSSDIITRMENLTAFTDYTCTLELINVAGKSEKSSEVTFQTKEDVPSQPIDITVGLLASDSVKLSWQPPRQTNGVLKGYKVEFTNSRLRYPMPSWCYHLDEMNRAITLPANIREYTIQKLSAFTEYTVTVYAGTKVGFGLSSKILVSTLPNISSPVTQPQYVNGAPLSYTVTWKQPCRPNGILKVFKVTVVGQRKNHKDDIFSCLVAANVSQPDHLYSVKLPKLRPVYKYRVDIRACVAGVEDEGEESFLEFSTPASLPPVPPAEALLSKVNPQPLTGFNGTMVRVTLTPDMFDDSGGEILHYAIIVGRDIQHNNRIESGTRKSLYEWPLMNNWAESSAYDFILPYQATPTFWNPFEGLRVANNISVYFTIGDDTSCASPSTTFCNGPLKPDSTYSMRLRAFTEVGYQDSQPIKFSTGTGKIVEVRQRMNGKQKLTVSQTTNISIKKFAKYHAHLQNTPQILKIEFNELNEISSKFNISDNIGKRFDNYRKNRYLNIIPYDETRVKIQSERGDYINASFIEGYKNAKNRYIACQGPLPETFSDFWNMVLHYDVTVIIMLCQIIENKRVVCEKYFPDVNQTLKFDGINVECTLFTSTSLYEERKIIVTKDTKEITVSHIKFLEWPDFHVPSGPEILVDFCSAVRERFTKNPVVVHCSAGVGRTGTFIACDILLQHLPNNDTVNIFNTVLKLRKQRPHMVQSVAQYIYLYDCIFYAISKLNFKRFVKVYNT</sequence>
<evidence type="ECO:0000256" key="9">
    <source>
        <dbReference type="ARBA" id="ARBA00023136"/>
    </source>
</evidence>
<dbReference type="Gene3D" id="3.90.190.10">
    <property type="entry name" value="Protein tyrosine phosphatase superfamily"/>
    <property type="match status" value="1"/>
</dbReference>
<dbReference type="Proteomes" id="UP001367676">
    <property type="component" value="Unassembled WGS sequence"/>
</dbReference>
<name>A0AAN9TJ53_9HEMI</name>
<dbReference type="InterPro" id="IPR003595">
    <property type="entry name" value="Tyr_Pase_cat"/>
</dbReference>
<dbReference type="PRINTS" id="PR00700">
    <property type="entry name" value="PRTYPHPHTASE"/>
</dbReference>
<keyword evidence="4" id="KW-0732">Signal</keyword>
<dbReference type="SMART" id="SM00060">
    <property type="entry name" value="FN3"/>
    <property type="match status" value="7"/>
</dbReference>
<dbReference type="PROSITE" id="PS50056">
    <property type="entry name" value="TYR_PHOSPHATASE_2"/>
    <property type="match status" value="1"/>
</dbReference>
<dbReference type="EMBL" id="JBBCAQ010000023">
    <property type="protein sequence ID" value="KAK7588162.1"/>
    <property type="molecule type" value="Genomic_DNA"/>
</dbReference>
<dbReference type="PROSITE" id="PS50055">
    <property type="entry name" value="TYR_PHOSPHATASE_PTP"/>
    <property type="match status" value="1"/>
</dbReference>
<keyword evidence="5" id="KW-0677">Repeat</keyword>
<evidence type="ECO:0000259" key="12">
    <source>
        <dbReference type="PROSITE" id="PS50055"/>
    </source>
</evidence>
<dbReference type="FunFam" id="3.90.190.10:FF:000102">
    <property type="entry name" value="Receptor-type tyrosine-protein phosphatase"/>
    <property type="match status" value="1"/>
</dbReference>
<dbReference type="Pfam" id="PF00102">
    <property type="entry name" value="Y_phosphatase"/>
    <property type="match status" value="1"/>
</dbReference>
<evidence type="ECO:0000259" key="13">
    <source>
        <dbReference type="PROSITE" id="PS50056"/>
    </source>
</evidence>
<accession>A0AAN9TJ53</accession>
<organism evidence="15 16">
    <name type="scientific">Parthenolecanium corni</name>
    <dbReference type="NCBI Taxonomy" id="536013"/>
    <lineage>
        <taxon>Eukaryota</taxon>
        <taxon>Metazoa</taxon>
        <taxon>Ecdysozoa</taxon>
        <taxon>Arthropoda</taxon>
        <taxon>Hexapoda</taxon>
        <taxon>Insecta</taxon>
        <taxon>Pterygota</taxon>
        <taxon>Neoptera</taxon>
        <taxon>Paraneoptera</taxon>
        <taxon>Hemiptera</taxon>
        <taxon>Sternorrhyncha</taxon>
        <taxon>Coccoidea</taxon>
        <taxon>Coccidae</taxon>
        <taxon>Parthenolecanium</taxon>
    </lineage>
</organism>
<reference evidence="15 16" key="1">
    <citation type="submission" date="2024-03" db="EMBL/GenBank/DDBJ databases">
        <title>Adaptation during the transition from Ophiocordyceps entomopathogen to insect associate is accompanied by gene loss and intensified selection.</title>
        <authorList>
            <person name="Ward C.M."/>
            <person name="Onetto C.A."/>
            <person name="Borneman A.R."/>
        </authorList>
    </citation>
    <scope>NUCLEOTIDE SEQUENCE [LARGE SCALE GENOMIC DNA]</scope>
    <source>
        <strain evidence="15">AWRI1</strain>
        <tissue evidence="15">Single Adult Female</tissue>
    </source>
</reference>
<dbReference type="EC" id="3.1.3.48" evidence="2"/>
<evidence type="ECO:0000256" key="7">
    <source>
        <dbReference type="ARBA" id="ARBA00022912"/>
    </source>
</evidence>
<keyword evidence="7" id="KW-0904">Protein phosphatase</keyword>
<dbReference type="Pfam" id="PF00041">
    <property type="entry name" value="fn3"/>
    <property type="match status" value="1"/>
</dbReference>
<evidence type="ECO:0000256" key="5">
    <source>
        <dbReference type="ARBA" id="ARBA00022737"/>
    </source>
</evidence>
<proteinExistence type="predicted"/>
<keyword evidence="10" id="KW-0325">Glycoprotein</keyword>
<dbReference type="InterPro" id="IPR016130">
    <property type="entry name" value="Tyr_Pase_AS"/>
</dbReference>
<dbReference type="SMART" id="SM00404">
    <property type="entry name" value="PTPc_motif"/>
    <property type="match status" value="1"/>
</dbReference>
<evidence type="ECO:0000256" key="3">
    <source>
        <dbReference type="ARBA" id="ARBA00022692"/>
    </source>
</evidence>
<dbReference type="Gene3D" id="2.60.40.10">
    <property type="entry name" value="Immunoglobulins"/>
    <property type="match status" value="5"/>
</dbReference>
<evidence type="ECO:0000256" key="2">
    <source>
        <dbReference type="ARBA" id="ARBA00013064"/>
    </source>
</evidence>
<dbReference type="GO" id="GO:0016020">
    <property type="term" value="C:membrane"/>
    <property type="evidence" value="ECO:0007669"/>
    <property type="project" value="UniProtKB-SubCell"/>
</dbReference>
<dbReference type="CDD" id="cd00063">
    <property type="entry name" value="FN3"/>
    <property type="match status" value="2"/>
</dbReference>
<dbReference type="SUPFAM" id="SSF49265">
    <property type="entry name" value="Fibronectin type III"/>
    <property type="match status" value="4"/>
</dbReference>
<dbReference type="Pfam" id="PF18861">
    <property type="entry name" value="PTP_tm"/>
    <property type="match status" value="1"/>
</dbReference>
<dbReference type="InterPro" id="IPR029021">
    <property type="entry name" value="Prot-tyrosine_phosphatase-like"/>
</dbReference>
<feature type="domain" description="Fibronectin type-III" evidence="14">
    <location>
        <begin position="444"/>
        <end position="540"/>
    </location>
</feature>
<dbReference type="InterPro" id="IPR036116">
    <property type="entry name" value="FN3_sf"/>
</dbReference>
<dbReference type="GO" id="GO:0048666">
    <property type="term" value="P:neuron development"/>
    <property type="evidence" value="ECO:0007669"/>
    <property type="project" value="UniProtKB-ARBA"/>
</dbReference>
<dbReference type="GO" id="GO:0004725">
    <property type="term" value="F:protein tyrosine phosphatase activity"/>
    <property type="evidence" value="ECO:0007669"/>
    <property type="project" value="UniProtKB-EC"/>
</dbReference>
<comment type="caution">
    <text evidence="15">The sequence shown here is derived from an EMBL/GenBank/DDBJ whole genome shotgun (WGS) entry which is preliminary data.</text>
</comment>
<feature type="domain" description="Fibronectin type-III" evidence="14">
    <location>
        <begin position="544"/>
        <end position="648"/>
    </location>
</feature>
<keyword evidence="8" id="KW-1133">Transmembrane helix</keyword>
<feature type="domain" description="Tyrosine-protein phosphatase" evidence="12">
    <location>
        <begin position="958"/>
        <end position="1210"/>
    </location>
</feature>
<dbReference type="PROSITE" id="PS50853">
    <property type="entry name" value="FN3"/>
    <property type="match status" value="4"/>
</dbReference>
<dbReference type="InterPro" id="IPR013783">
    <property type="entry name" value="Ig-like_fold"/>
</dbReference>
<dbReference type="InterPro" id="IPR000387">
    <property type="entry name" value="Tyr_Pase_dom"/>
</dbReference>
<keyword evidence="16" id="KW-1185">Reference proteome</keyword>
<dbReference type="SUPFAM" id="SSF52799">
    <property type="entry name" value="(Phosphotyrosine protein) phosphatases II"/>
    <property type="match status" value="1"/>
</dbReference>
<keyword evidence="9" id="KW-0472">Membrane</keyword>
<keyword evidence="3" id="KW-0812">Transmembrane</keyword>
<evidence type="ECO:0000256" key="11">
    <source>
        <dbReference type="ARBA" id="ARBA00051722"/>
    </source>
</evidence>
<dbReference type="CDD" id="cd00047">
    <property type="entry name" value="PTPc"/>
    <property type="match status" value="1"/>
</dbReference>
<dbReference type="InterPro" id="IPR050713">
    <property type="entry name" value="RTP_Phos/Ushers"/>
</dbReference>
<dbReference type="PANTHER" id="PTHR46957:SF3">
    <property type="entry name" value="CYTOKINE RECEPTOR"/>
    <property type="match status" value="1"/>
</dbReference>
<dbReference type="AlphaFoldDB" id="A0AAN9TJ53"/>
<feature type="domain" description="Fibronectin type-III" evidence="14">
    <location>
        <begin position="651"/>
        <end position="756"/>
    </location>
</feature>
<evidence type="ECO:0000256" key="10">
    <source>
        <dbReference type="ARBA" id="ARBA00023180"/>
    </source>
</evidence>
<evidence type="ECO:0000259" key="14">
    <source>
        <dbReference type="PROSITE" id="PS50853"/>
    </source>
</evidence>
<dbReference type="PANTHER" id="PTHR46957">
    <property type="entry name" value="CYTOKINE RECEPTOR"/>
    <property type="match status" value="1"/>
</dbReference>
<evidence type="ECO:0000256" key="1">
    <source>
        <dbReference type="ARBA" id="ARBA00004479"/>
    </source>
</evidence>
<feature type="domain" description="Tyrosine specific protein phosphatases" evidence="13">
    <location>
        <begin position="1132"/>
        <end position="1201"/>
    </location>
</feature>
<keyword evidence="6" id="KW-0378">Hydrolase</keyword>
<evidence type="ECO:0000256" key="4">
    <source>
        <dbReference type="ARBA" id="ARBA00022729"/>
    </source>
</evidence>
<evidence type="ECO:0000313" key="15">
    <source>
        <dbReference type="EMBL" id="KAK7588162.1"/>
    </source>
</evidence>
<evidence type="ECO:0000313" key="16">
    <source>
        <dbReference type="Proteomes" id="UP001367676"/>
    </source>
</evidence>
<feature type="domain" description="Fibronectin type-III" evidence="14">
    <location>
        <begin position="250"/>
        <end position="343"/>
    </location>
</feature>
<comment type="catalytic activity">
    <reaction evidence="11">
        <text>O-phospho-L-tyrosyl-[protein] + H2O = L-tyrosyl-[protein] + phosphate</text>
        <dbReference type="Rhea" id="RHEA:10684"/>
        <dbReference type="Rhea" id="RHEA-COMP:10136"/>
        <dbReference type="Rhea" id="RHEA-COMP:20101"/>
        <dbReference type="ChEBI" id="CHEBI:15377"/>
        <dbReference type="ChEBI" id="CHEBI:43474"/>
        <dbReference type="ChEBI" id="CHEBI:46858"/>
        <dbReference type="ChEBI" id="CHEBI:61978"/>
        <dbReference type="EC" id="3.1.3.48"/>
    </reaction>
</comment>
<evidence type="ECO:0000256" key="8">
    <source>
        <dbReference type="ARBA" id="ARBA00022989"/>
    </source>
</evidence>
<dbReference type="InterPro" id="IPR041201">
    <property type="entry name" value="PTPRJ_TM"/>
</dbReference>